<keyword evidence="2" id="KW-0444">Lipid biosynthesis</keyword>
<dbReference type="Pfam" id="PF13444">
    <property type="entry name" value="Acetyltransf_5"/>
    <property type="match status" value="1"/>
</dbReference>
<proteinExistence type="inferred from homology"/>
<dbReference type="InterPro" id="IPR052351">
    <property type="entry name" value="Ornithine_N-alpha-AT"/>
</dbReference>
<evidence type="ECO:0000256" key="4">
    <source>
        <dbReference type="ARBA" id="ARBA00023098"/>
    </source>
</evidence>
<evidence type="ECO:0000256" key="5">
    <source>
        <dbReference type="ARBA" id="ARBA00023315"/>
    </source>
</evidence>
<dbReference type="PANTHER" id="PTHR37323">
    <property type="entry name" value="GCN5-RELATED N-ACETYLTRANSFERASE"/>
    <property type="match status" value="1"/>
</dbReference>
<evidence type="ECO:0000256" key="1">
    <source>
        <dbReference type="ARBA" id="ARBA00005189"/>
    </source>
</evidence>
<dbReference type="RefSeq" id="WP_113066018.1">
    <property type="nucleotide sequence ID" value="NZ_JAAZQD010000001.1"/>
</dbReference>
<protein>
    <recommendedName>
        <fullName evidence="8">L-ornithine N(alpha)-acyltransferase</fullName>
        <ecNumber evidence="7">2.3.2.30</ecNumber>
    </recommendedName>
</protein>
<evidence type="ECO:0000256" key="9">
    <source>
        <dbReference type="ARBA" id="ARBA00045724"/>
    </source>
</evidence>
<comment type="similarity">
    <text evidence="6">Belongs to the acetyltransferase family. OlsB subfamily.</text>
</comment>
<feature type="domain" description="Phospholipid/glycerol acyltransferase" evidence="11">
    <location>
        <begin position="81"/>
        <end position="197"/>
    </location>
</feature>
<dbReference type="InterPro" id="IPR016181">
    <property type="entry name" value="Acyl_CoA_acyltransferase"/>
</dbReference>
<dbReference type="CDD" id="cd07986">
    <property type="entry name" value="LPLAT_ACT14924-like"/>
    <property type="match status" value="1"/>
</dbReference>
<keyword evidence="5 12" id="KW-0012">Acyltransferase</keyword>
<dbReference type="EC" id="2.3.2.30" evidence="7"/>
<gene>
    <name evidence="12" type="ORF">HF690_03800</name>
</gene>
<keyword evidence="3 12" id="KW-0808">Transferase</keyword>
<dbReference type="PANTHER" id="PTHR37323:SF1">
    <property type="entry name" value="L-ORNITHINE N(ALPHA)-ACYLTRANSFERASE"/>
    <property type="match status" value="1"/>
</dbReference>
<evidence type="ECO:0000313" key="13">
    <source>
        <dbReference type="Proteomes" id="UP000541636"/>
    </source>
</evidence>
<reference evidence="12 13" key="1">
    <citation type="journal article" date="2017" name="Int. J. Syst. Evol. Microbiol.">
        <title>Oleiagrimonas citrea sp. nov., a marine bacterium isolated from tidal flat sediment and emended description of the genus Oleiagrimonas Fang et al. 2015 and Oleiagrimonas soli.</title>
        <authorList>
            <person name="Yang S.H."/>
            <person name="Seo H.S."/>
            <person name="Seong C.N."/>
            <person name="Kwon K.K."/>
        </authorList>
    </citation>
    <scope>NUCLEOTIDE SEQUENCE [LARGE SCALE GENOMIC DNA]</scope>
    <source>
        <strain evidence="12 13">MEBiC09124</strain>
    </source>
</reference>
<dbReference type="InterPro" id="IPR045746">
    <property type="entry name" value="ACT14924-like_Acyltransf_dom"/>
</dbReference>
<organism evidence="12 13">
    <name type="scientific">Oleiagrimonas citrea</name>
    <dbReference type="NCBI Taxonomy" id="1665687"/>
    <lineage>
        <taxon>Bacteria</taxon>
        <taxon>Pseudomonadati</taxon>
        <taxon>Pseudomonadota</taxon>
        <taxon>Gammaproteobacteria</taxon>
        <taxon>Lysobacterales</taxon>
        <taxon>Rhodanobacteraceae</taxon>
        <taxon>Oleiagrimonas</taxon>
    </lineage>
</organism>
<accession>A0A846ZI61</accession>
<sequence>MLSVEETLKSRLPWLASHPRIRKPVAGLLGRLAAEERFNQVLRALEGLEGFDFVDQGLRDLGVTCRVTPRELEHVPAEGAVLIVANHPLGMIDALALMQTVGSVRRDVRILGNDILGMMPALKPLLLPVDVFGKGAASRLRGIYRALEEGQALIVFPAGEVSRMGPAGVRDGAWSDGFARIARRSGAPVLPVHIAARNSAAFYGMSMLAKPLATAMLPREAVVGRRQRRIGLSIGPLVDAEELKQRSEDDSKVAARLMRRHVYRLARGRGLIFGGQAPLAHAEPVELIAGELAARGELLADLPDGKQAWLLQGSEDSAVLREIGRLRELTFRRVGEGTGLRCDLDQYDAWYEHLVLWDPEVSKVVGAYRFGHGGRILAERGLNGLYSASLFDYTELSEPHLSQGLELGRSFIAPAYWRSRALDQLWRGIGLYLQKHPELRFLFGPVSMSVSLPREAREWIVAAHQHYFGRAGLASARRPFVISPEIVDGVRKELDGLEPSIGLGRLRNHLDALGVSMPVLYRQYVDLVEPEGVQFLDFGEDPGFSGCVDGLVMLDLAHLKPAKRSRYLGKR</sequence>
<evidence type="ECO:0000256" key="7">
    <source>
        <dbReference type="ARBA" id="ARBA00039058"/>
    </source>
</evidence>
<dbReference type="Pfam" id="PF19576">
    <property type="entry name" value="Acyltransf_2"/>
    <property type="match status" value="1"/>
</dbReference>
<dbReference type="AlphaFoldDB" id="A0A846ZI61"/>
<evidence type="ECO:0000259" key="11">
    <source>
        <dbReference type="SMART" id="SM00563"/>
    </source>
</evidence>
<evidence type="ECO:0000256" key="8">
    <source>
        <dbReference type="ARBA" id="ARBA00039866"/>
    </source>
</evidence>
<comment type="pathway">
    <text evidence="1">Lipid metabolism.</text>
</comment>
<evidence type="ECO:0000256" key="2">
    <source>
        <dbReference type="ARBA" id="ARBA00022516"/>
    </source>
</evidence>
<evidence type="ECO:0000256" key="3">
    <source>
        <dbReference type="ARBA" id="ARBA00022679"/>
    </source>
</evidence>
<evidence type="ECO:0000313" key="12">
    <source>
        <dbReference type="EMBL" id="NKZ38075.1"/>
    </source>
</evidence>
<evidence type="ECO:0000256" key="6">
    <source>
        <dbReference type="ARBA" id="ARBA00038095"/>
    </source>
</evidence>
<comment type="caution">
    <text evidence="12">The sequence shown here is derived from an EMBL/GenBank/DDBJ whole genome shotgun (WGS) entry which is preliminary data.</text>
</comment>
<comment type="catalytic activity">
    <reaction evidence="10">
        <text>a (3R)-hydroxyacyl-[ACP] + L-ornithine = a lyso-ornithine lipid + holo-[ACP] + H(+)</text>
        <dbReference type="Rhea" id="RHEA:20633"/>
        <dbReference type="Rhea" id="RHEA-COMP:9685"/>
        <dbReference type="Rhea" id="RHEA-COMP:9945"/>
        <dbReference type="ChEBI" id="CHEBI:15378"/>
        <dbReference type="ChEBI" id="CHEBI:46911"/>
        <dbReference type="ChEBI" id="CHEBI:64479"/>
        <dbReference type="ChEBI" id="CHEBI:78827"/>
        <dbReference type="ChEBI" id="CHEBI:138482"/>
        <dbReference type="EC" id="2.3.2.30"/>
    </reaction>
    <physiologicalReaction direction="left-to-right" evidence="10">
        <dbReference type="Rhea" id="RHEA:20634"/>
    </physiologicalReaction>
</comment>
<dbReference type="SUPFAM" id="SSF55729">
    <property type="entry name" value="Acyl-CoA N-acyltransferases (Nat)"/>
    <property type="match status" value="1"/>
</dbReference>
<comment type="function">
    <text evidence="9">Catalyzes the first step in the biosynthesis of ornithine lipids, which are phosphorus-free membrane lipids. Catalyzes the 3-hydroxyacyl-acyl carrier protein-dependent acylation of ornithine to form lyso-ornithine lipid (LOL).</text>
</comment>
<dbReference type="SUPFAM" id="SSF69593">
    <property type="entry name" value="Glycerol-3-phosphate (1)-acyltransferase"/>
    <property type="match status" value="1"/>
</dbReference>
<dbReference type="Proteomes" id="UP000541636">
    <property type="component" value="Unassembled WGS sequence"/>
</dbReference>
<dbReference type="GO" id="GO:0043810">
    <property type="term" value="F:ornithine-acyl [acyl carrier protein] N-acyltransferase activity"/>
    <property type="evidence" value="ECO:0007669"/>
    <property type="project" value="UniProtKB-EC"/>
</dbReference>
<dbReference type="GO" id="GO:0006629">
    <property type="term" value="P:lipid metabolic process"/>
    <property type="evidence" value="ECO:0007669"/>
    <property type="project" value="UniProtKB-KW"/>
</dbReference>
<dbReference type="InterPro" id="IPR002123">
    <property type="entry name" value="Plipid/glycerol_acylTrfase"/>
</dbReference>
<keyword evidence="13" id="KW-1185">Reference proteome</keyword>
<name>A0A846ZI61_9GAMM</name>
<keyword evidence="4" id="KW-0443">Lipid metabolism</keyword>
<dbReference type="EMBL" id="JAAZQD010000001">
    <property type="protein sequence ID" value="NKZ38075.1"/>
    <property type="molecule type" value="Genomic_DNA"/>
</dbReference>
<dbReference type="SMART" id="SM00563">
    <property type="entry name" value="PlsC"/>
    <property type="match status" value="1"/>
</dbReference>
<evidence type="ECO:0000256" key="10">
    <source>
        <dbReference type="ARBA" id="ARBA00047785"/>
    </source>
</evidence>